<dbReference type="EMBL" id="BORW01000045">
    <property type="protein sequence ID" value="GIO70072.1"/>
    <property type="molecule type" value="Genomic_DNA"/>
</dbReference>
<reference evidence="2 3" key="1">
    <citation type="submission" date="2021-03" db="EMBL/GenBank/DDBJ databases">
        <title>Antimicrobial resistance genes in bacteria isolated from Japanese honey, and their potential for conferring macrolide and lincosamide resistance in the American foulbrood pathogen Paenibacillus larvae.</title>
        <authorList>
            <person name="Okamoto M."/>
            <person name="Kumagai M."/>
            <person name="Kanamori H."/>
            <person name="Takamatsu D."/>
        </authorList>
    </citation>
    <scope>NUCLEOTIDE SEQUENCE [LARGE SCALE GENOMIC DNA]</scope>
    <source>
        <strain evidence="2 3">J21TS3</strain>
    </source>
</reference>
<comment type="caution">
    <text evidence="2">The sequence shown here is derived from an EMBL/GenBank/DDBJ whole genome shotgun (WGS) entry which is preliminary data.</text>
</comment>
<evidence type="ECO:0000259" key="1">
    <source>
        <dbReference type="PROSITE" id="PS51662"/>
    </source>
</evidence>
<dbReference type="SUPFAM" id="SSF50956">
    <property type="entry name" value="Thermostable phytase (3-phytase)"/>
    <property type="match status" value="1"/>
</dbReference>
<protein>
    <submittedName>
        <fullName evidence="2">3-phytase</fullName>
    </submittedName>
</protein>
<gene>
    <name evidence="2" type="primary">phy</name>
    <name evidence="2" type="ORF">J21TS3_48930</name>
</gene>
<evidence type="ECO:0000313" key="3">
    <source>
        <dbReference type="Proteomes" id="UP000680638"/>
    </source>
</evidence>
<name>A0ABQ4M3F2_9BACL</name>
<sequence>MFGTSAYAGTSYEPVSVKAKVETEAVSHGDDAADDPAIWLHPTDPEDSKIIATNKAGGLLVYDLEGRQNYAYALGRMNNVDVRYDFKLGDAKIDIAGATNRTTNSIDLFRISSKGELTGINGKPIVSSMSEVYGFSLYHSLRSGKFYALVLGKNGEFEQYELYDNGNGKIDGKLVRSFTLGSQSEGLVVDDEYGRMYIAEEDVGVWAFDAEPGGGSQGTLIAAVDNKRLTADVEGLTMYYGKDGDGYLIVSSQGSNRYAVYDREDDNEYLGSFTIADGRDIDGTTETDGIDVLNYDLGDAFEEGLFVAQDDQNVEKGEVVNQNFKLVAWEDIADAFEEAGADIESLDPVNPRELKKRNP</sequence>
<dbReference type="Gene3D" id="2.120.10.30">
    <property type="entry name" value="TolB, C-terminal domain"/>
    <property type="match status" value="1"/>
</dbReference>
<organism evidence="2 3">
    <name type="scientific">Paenibacillus cookii</name>
    <dbReference type="NCBI Taxonomy" id="157839"/>
    <lineage>
        <taxon>Bacteria</taxon>
        <taxon>Bacillati</taxon>
        <taxon>Bacillota</taxon>
        <taxon>Bacilli</taxon>
        <taxon>Bacillales</taxon>
        <taxon>Paenibacillaceae</taxon>
        <taxon>Paenibacillus</taxon>
    </lineage>
</organism>
<accession>A0ABQ4M3F2</accession>
<dbReference type="InterPro" id="IPR011042">
    <property type="entry name" value="6-blade_b-propeller_TolB-like"/>
</dbReference>
<evidence type="ECO:0000313" key="2">
    <source>
        <dbReference type="EMBL" id="GIO70072.1"/>
    </source>
</evidence>
<keyword evidence="3" id="KW-1185">Reference proteome</keyword>
<dbReference type="Proteomes" id="UP000680638">
    <property type="component" value="Unassembled WGS sequence"/>
</dbReference>
<proteinExistence type="predicted"/>
<dbReference type="InterPro" id="IPR003431">
    <property type="entry name" value="B-propeller_Phytase"/>
</dbReference>
<feature type="domain" description="BPP" evidence="1">
    <location>
        <begin position="7"/>
        <end position="336"/>
    </location>
</feature>
<dbReference type="PROSITE" id="PS51662">
    <property type="entry name" value="BP_PHYTASE"/>
    <property type="match status" value="1"/>
</dbReference>
<dbReference type="Pfam" id="PF02333">
    <property type="entry name" value="Phytase"/>
    <property type="match status" value="1"/>
</dbReference>